<evidence type="ECO:0000313" key="2">
    <source>
        <dbReference type="EMBL" id="MPC26298.1"/>
    </source>
</evidence>
<dbReference type="OrthoDB" id="6376620at2759"/>
<organism evidence="2 3">
    <name type="scientific">Portunus trituberculatus</name>
    <name type="common">Swimming crab</name>
    <name type="synonym">Neptunus trituberculatus</name>
    <dbReference type="NCBI Taxonomy" id="210409"/>
    <lineage>
        <taxon>Eukaryota</taxon>
        <taxon>Metazoa</taxon>
        <taxon>Ecdysozoa</taxon>
        <taxon>Arthropoda</taxon>
        <taxon>Crustacea</taxon>
        <taxon>Multicrustacea</taxon>
        <taxon>Malacostraca</taxon>
        <taxon>Eumalacostraca</taxon>
        <taxon>Eucarida</taxon>
        <taxon>Decapoda</taxon>
        <taxon>Pleocyemata</taxon>
        <taxon>Brachyura</taxon>
        <taxon>Eubrachyura</taxon>
        <taxon>Portunoidea</taxon>
        <taxon>Portunidae</taxon>
        <taxon>Portuninae</taxon>
        <taxon>Portunus</taxon>
    </lineage>
</organism>
<keyword evidence="3" id="KW-1185">Reference proteome</keyword>
<sequence length="245" mass="27854">MPFSLLLHSLFFYAPRLCKVEQLAIRHFLPLPIARYLVEVAWLSRQVNPLCEAIAPPPVLAKPLETKLMADLAHLLTFCSTDPAASIPDLENYPNMRRQLEGLGLPLEKLWQAHIIALSAPHDPLLGTLERYVERYTSSSSSSTTRHRHQQESSTRLLRDGTSATVLSHTLFVPVPAYRMWQGLDITKDKWKQVWSGLPRSYRCVVEVLVALCGMTCRELLEEVQAMEKMVEIYSSLLFLFPNAL</sequence>
<name>A0A5B7DXW3_PORTR</name>
<evidence type="ECO:0000313" key="3">
    <source>
        <dbReference type="Proteomes" id="UP000324222"/>
    </source>
</evidence>
<accession>A0A5B7DXW3</accession>
<evidence type="ECO:0000256" key="1">
    <source>
        <dbReference type="SAM" id="MobiDB-lite"/>
    </source>
</evidence>
<proteinExistence type="predicted"/>
<dbReference type="EMBL" id="VSRR010001583">
    <property type="protein sequence ID" value="MPC26298.1"/>
    <property type="molecule type" value="Genomic_DNA"/>
</dbReference>
<reference evidence="2 3" key="1">
    <citation type="submission" date="2019-05" db="EMBL/GenBank/DDBJ databases">
        <title>Another draft genome of Portunus trituberculatus and its Hox gene families provides insights of decapod evolution.</title>
        <authorList>
            <person name="Jeong J.-H."/>
            <person name="Song I."/>
            <person name="Kim S."/>
            <person name="Choi T."/>
            <person name="Kim D."/>
            <person name="Ryu S."/>
            <person name="Kim W."/>
        </authorList>
    </citation>
    <scope>NUCLEOTIDE SEQUENCE [LARGE SCALE GENOMIC DNA]</scope>
    <source>
        <tissue evidence="2">Muscle</tissue>
    </source>
</reference>
<feature type="region of interest" description="Disordered" evidence="1">
    <location>
        <begin position="137"/>
        <end position="158"/>
    </location>
</feature>
<comment type="caution">
    <text evidence="2">The sequence shown here is derived from an EMBL/GenBank/DDBJ whole genome shotgun (WGS) entry which is preliminary data.</text>
</comment>
<dbReference type="Proteomes" id="UP000324222">
    <property type="component" value="Unassembled WGS sequence"/>
</dbReference>
<protein>
    <submittedName>
        <fullName evidence="2">Uncharacterized protein</fullName>
    </submittedName>
</protein>
<dbReference type="AlphaFoldDB" id="A0A5B7DXW3"/>
<gene>
    <name evidence="2" type="ORF">E2C01_019434</name>
</gene>